<dbReference type="SUPFAM" id="SSF52402">
    <property type="entry name" value="Adenine nucleotide alpha hydrolases-like"/>
    <property type="match status" value="2"/>
</dbReference>
<dbReference type="Pfam" id="PF00582">
    <property type="entry name" value="Usp"/>
    <property type="match status" value="2"/>
</dbReference>
<gene>
    <name evidence="4" type="ORF">FJ693_09885</name>
</gene>
<feature type="region of interest" description="Disordered" evidence="2">
    <location>
        <begin position="1"/>
        <end position="122"/>
    </location>
</feature>
<dbReference type="PANTHER" id="PTHR46268:SF6">
    <property type="entry name" value="UNIVERSAL STRESS PROTEIN UP12"/>
    <property type="match status" value="1"/>
</dbReference>
<dbReference type="PRINTS" id="PR01438">
    <property type="entry name" value="UNVRSLSTRESS"/>
</dbReference>
<evidence type="ECO:0000313" key="5">
    <source>
        <dbReference type="Proteomes" id="UP000318693"/>
    </source>
</evidence>
<comment type="similarity">
    <text evidence="1">Belongs to the universal stress protein A family.</text>
</comment>
<dbReference type="PANTHER" id="PTHR46268">
    <property type="entry name" value="STRESS RESPONSE PROTEIN NHAX"/>
    <property type="match status" value="1"/>
</dbReference>
<feature type="compositionally biased region" description="Basic residues" evidence="2">
    <location>
        <begin position="89"/>
        <end position="98"/>
    </location>
</feature>
<protein>
    <submittedName>
        <fullName evidence="4">Universal stress protein</fullName>
    </submittedName>
</protein>
<dbReference type="InterPro" id="IPR006016">
    <property type="entry name" value="UspA"/>
</dbReference>
<dbReference type="EMBL" id="VJXR01000024">
    <property type="protein sequence ID" value="TRW45379.1"/>
    <property type="molecule type" value="Genomic_DNA"/>
</dbReference>
<feature type="domain" description="UspA" evidence="3">
    <location>
        <begin position="129"/>
        <end position="261"/>
    </location>
</feature>
<feature type="domain" description="UspA" evidence="3">
    <location>
        <begin position="269"/>
        <end position="405"/>
    </location>
</feature>
<sequence length="410" mass="42533">MSAARHSATSAKTAPAAHSPRNSRTSRSPTPNRSRRSDTSRIAVRVICSPQRTPGPGQNLGHVVTMTRVTATGVGNDDRSHPSAAHRPPSGRRPHRRPDRTSPPARAPGAEPPQKETAMTAPTGQFGGVVVGVDGSSRAGLAVDWGAAEAVRRGTSLHLVHAFEMVDSLVANDLMSPAEARATGQEICAAAERHALGTHPGLAVTSEVRLARPAATLVEASRHATLVVVGARGRGAVRGQLLGSTSRHLVARAHGPVVVIRHPAGGAGRPVVVGVDRAPRSTAALTFALDDAARRGVAVRAVHSTRRELPGGAKPGRPWPLGLVTEHEVNHLARAVMDLAAQFPAVDVDFHAVHDRPVDALLRYCAGAGLLVVGSRGLAPLASVLRGSVSQGLIGRAHCAVAVVRGPPRV</sequence>
<accession>A0A552WS08</accession>
<reference evidence="4 5" key="1">
    <citation type="submission" date="2019-07" db="EMBL/GenBank/DDBJ databases">
        <title>Georgenia wutianyii sp. nov. and Georgenia *** sp. nov. isolated from plateau pika (Ochotona curzoniae) in the Qinghai-Tibet plateau of China.</title>
        <authorList>
            <person name="Tian Z."/>
        </authorList>
    </citation>
    <scope>NUCLEOTIDE SEQUENCE [LARGE SCALE GENOMIC DNA]</scope>
    <source>
        <strain evidence="4 5">Z446</strain>
    </source>
</reference>
<evidence type="ECO:0000256" key="1">
    <source>
        <dbReference type="ARBA" id="ARBA00008791"/>
    </source>
</evidence>
<dbReference type="InterPro" id="IPR014729">
    <property type="entry name" value="Rossmann-like_a/b/a_fold"/>
</dbReference>
<comment type="caution">
    <text evidence="4">The sequence shown here is derived from an EMBL/GenBank/DDBJ whole genome shotgun (WGS) entry which is preliminary data.</text>
</comment>
<dbReference type="Proteomes" id="UP000318693">
    <property type="component" value="Unassembled WGS sequence"/>
</dbReference>
<proteinExistence type="inferred from homology"/>
<name>A0A552WS08_9MICO</name>
<organism evidence="4 5">
    <name type="scientific">Georgenia yuyongxinii</name>
    <dbReference type="NCBI Taxonomy" id="2589797"/>
    <lineage>
        <taxon>Bacteria</taxon>
        <taxon>Bacillati</taxon>
        <taxon>Actinomycetota</taxon>
        <taxon>Actinomycetes</taxon>
        <taxon>Micrococcales</taxon>
        <taxon>Bogoriellaceae</taxon>
        <taxon>Georgenia</taxon>
    </lineage>
</organism>
<evidence type="ECO:0000256" key="2">
    <source>
        <dbReference type="SAM" id="MobiDB-lite"/>
    </source>
</evidence>
<feature type="compositionally biased region" description="Low complexity" evidence="2">
    <location>
        <begin position="19"/>
        <end position="32"/>
    </location>
</feature>
<evidence type="ECO:0000259" key="3">
    <source>
        <dbReference type="Pfam" id="PF00582"/>
    </source>
</evidence>
<keyword evidence="5" id="KW-1185">Reference proteome</keyword>
<dbReference type="InterPro" id="IPR006015">
    <property type="entry name" value="Universal_stress_UspA"/>
</dbReference>
<evidence type="ECO:0000313" key="4">
    <source>
        <dbReference type="EMBL" id="TRW45379.1"/>
    </source>
</evidence>
<dbReference type="Gene3D" id="3.40.50.620">
    <property type="entry name" value="HUPs"/>
    <property type="match status" value="2"/>
</dbReference>
<dbReference type="AlphaFoldDB" id="A0A552WS08"/>